<comment type="subcellular location">
    <subcellularLocation>
        <location evidence="1">Membrane</location>
        <topology evidence="1">Multi-pass membrane protein</topology>
    </subcellularLocation>
</comment>
<keyword evidence="3 7" id="KW-0812">Transmembrane</keyword>
<dbReference type="Gene3D" id="1.20.1250.20">
    <property type="entry name" value="MFS general substrate transporter like domains"/>
    <property type="match status" value="2"/>
</dbReference>
<dbReference type="InterPro" id="IPR011701">
    <property type="entry name" value="MFS"/>
</dbReference>
<dbReference type="InterPro" id="IPR020846">
    <property type="entry name" value="MFS_dom"/>
</dbReference>
<keyword evidence="2" id="KW-0813">Transport</keyword>
<feature type="transmembrane region" description="Helical" evidence="7">
    <location>
        <begin position="370"/>
        <end position="393"/>
    </location>
</feature>
<dbReference type="PANTHER" id="PTHR43791">
    <property type="entry name" value="PERMEASE-RELATED"/>
    <property type="match status" value="1"/>
</dbReference>
<dbReference type="Proteomes" id="UP000829364">
    <property type="component" value="Chromosome 13"/>
</dbReference>
<feature type="transmembrane region" description="Helical" evidence="7">
    <location>
        <begin position="206"/>
        <end position="228"/>
    </location>
</feature>
<protein>
    <recommendedName>
        <fullName evidence="8">Major facilitator superfamily (MFS) profile domain-containing protein</fullName>
    </recommendedName>
</protein>
<dbReference type="FunFam" id="1.20.1250.20:FF:000034">
    <property type="entry name" value="MFS general substrate transporter"/>
    <property type="match status" value="1"/>
</dbReference>
<feature type="transmembrane region" description="Helical" evidence="7">
    <location>
        <begin position="85"/>
        <end position="106"/>
    </location>
</feature>
<evidence type="ECO:0000256" key="4">
    <source>
        <dbReference type="ARBA" id="ARBA00022989"/>
    </source>
</evidence>
<feature type="transmembrane region" description="Helical" evidence="7">
    <location>
        <begin position="279"/>
        <end position="304"/>
    </location>
</feature>
<keyword evidence="4 7" id="KW-1133">Transmembrane helix</keyword>
<organism evidence="9 10">
    <name type="scientific">Purpureocillium takamizusanense</name>
    <dbReference type="NCBI Taxonomy" id="2060973"/>
    <lineage>
        <taxon>Eukaryota</taxon>
        <taxon>Fungi</taxon>
        <taxon>Dikarya</taxon>
        <taxon>Ascomycota</taxon>
        <taxon>Pezizomycotina</taxon>
        <taxon>Sordariomycetes</taxon>
        <taxon>Hypocreomycetidae</taxon>
        <taxon>Hypocreales</taxon>
        <taxon>Ophiocordycipitaceae</taxon>
        <taxon>Purpureocillium</taxon>
    </lineage>
</organism>
<feature type="transmembrane region" description="Helical" evidence="7">
    <location>
        <begin position="113"/>
        <end position="132"/>
    </location>
</feature>
<dbReference type="EMBL" id="CP086366">
    <property type="protein sequence ID" value="UNI24979.1"/>
    <property type="molecule type" value="Genomic_DNA"/>
</dbReference>
<proteinExistence type="predicted"/>
<dbReference type="FunFam" id="1.20.1250.20:FF:000013">
    <property type="entry name" value="MFS general substrate transporter"/>
    <property type="match status" value="1"/>
</dbReference>
<evidence type="ECO:0000313" key="10">
    <source>
        <dbReference type="Proteomes" id="UP000829364"/>
    </source>
</evidence>
<evidence type="ECO:0000313" key="9">
    <source>
        <dbReference type="EMBL" id="UNI24979.1"/>
    </source>
</evidence>
<dbReference type="SUPFAM" id="SSF103473">
    <property type="entry name" value="MFS general substrate transporter"/>
    <property type="match status" value="1"/>
</dbReference>
<reference evidence="9" key="1">
    <citation type="submission" date="2021-11" db="EMBL/GenBank/DDBJ databases">
        <title>Purpureocillium_takamizusanense_genome.</title>
        <authorList>
            <person name="Nguyen N.-H."/>
        </authorList>
    </citation>
    <scope>NUCLEOTIDE SEQUENCE</scope>
    <source>
        <strain evidence="9">PT3</strain>
    </source>
</reference>
<dbReference type="GO" id="GO:0022857">
    <property type="term" value="F:transmembrane transporter activity"/>
    <property type="evidence" value="ECO:0007669"/>
    <property type="project" value="InterPro"/>
</dbReference>
<gene>
    <name evidence="9" type="ORF">JDV02_010692</name>
</gene>
<feature type="transmembrane region" description="Helical" evidence="7">
    <location>
        <begin position="173"/>
        <end position="194"/>
    </location>
</feature>
<feature type="transmembrane region" description="Helical" evidence="7">
    <location>
        <begin position="138"/>
        <end position="161"/>
    </location>
</feature>
<feature type="domain" description="Major facilitator superfamily (MFS) profile" evidence="8">
    <location>
        <begin position="47"/>
        <end position="465"/>
    </location>
</feature>
<feature type="transmembrane region" description="Helical" evidence="7">
    <location>
        <begin position="342"/>
        <end position="364"/>
    </location>
</feature>
<evidence type="ECO:0000259" key="8">
    <source>
        <dbReference type="PROSITE" id="PS50850"/>
    </source>
</evidence>
<dbReference type="RefSeq" id="XP_047848460.1">
    <property type="nucleotide sequence ID" value="XM_047992446.1"/>
</dbReference>
<evidence type="ECO:0000256" key="6">
    <source>
        <dbReference type="SAM" id="MobiDB-lite"/>
    </source>
</evidence>
<name>A0A9Q8VHI6_9HYPO</name>
<dbReference type="Pfam" id="PF07690">
    <property type="entry name" value="MFS_1"/>
    <property type="match status" value="1"/>
</dbReference>
<keyword evidence="5 7" id="KW-0472">Membrane</keyword>
<dbReference type="PANTHER" id="PTHR43791:SF52">
    <property type="entry name" value="TRANSPORTER, PUTATIVE (AFU_ORTHOLOGUE AFUA_1G11820)-RELATED"/>
    <property type="match status" value="1"/>
</dbReference>
<feature type="transmembrane region" description="Helical" evidence="7">
    <location>
        <begin position="405"/>
        <end position="425"/>
    </location>
</feature>
<evidence type="ECO:0000256" key="5">
    <source>
        <dbReference type="ARBA" id="ARBA00023136"/>
    </source>
</evidence>
<dbReference type="GO" id="GO:0016020">
    <property type="term" value="C:membrane"/>
    <property type="evidence" value="ECO:0007669"/>
    <property type="project" value="UniProtKB-SubCell"/>
</dbReference>
<feature type="transmembrane region" description="Helical" evidence="7">
    <location>
        <begin position="437"/>
        <end position="457"/>
    </location>
</feature>
<dbReference type="InterPro" id="IPR036259">
    <property type="entry name" value="MFS_trans_sf"/>
</dbReference>
<evidence type="ECO:0000256" key="3">
    <source>
        <dbReference type="ARBA" id="ARBA00022692"/>
    </source>
</evidence>
<keyword evidence="10" id="KW-1185">Reference proteome</keyword>
<evidence type="ECO:0000256" key="7">
    <source>
        <dbReference type="SAM" id="Phobius"/>
    </source>
</evidence>
<evidence type="ECO:0000256" key="2">
    <source>
        <dbReference type="ARBA" id="ARBA00022448"/>
    </source>
</evidence>
<sequence length="495" mass="54772">MASTGDSEVEKRPPSLSLETKQAQGSEDEIQATVNDKRLLRKLDLRVIPPLFVLFLLSFLDRSNIGNAKIQGMEKSLNMKGQDYAIALFVFFITYILCEVPSNLILKRMAPSTWLSFIITGWGLITVGQGLVRTFPGLVGLRVVLGIFESGLFPGGTYLMSAYYARYELQWRFSLFVSAIIIAGAFGGIFAFGLAKLEGVGNYEGWRWIFIIEGVITVVVGVLSKLWLVDWPEQAKFLSAEEKALLAHKLAVDAGGGGAARMDRLDKPAIRRILRDWKIYVGIFMHLTVVTSTYSMSFFLPTVIKEMGYSSAEAQLRVIPVYLVATVVSLVAAWLTDRYRCWYLVIMITLLPGIAGFGIMLAGLRVSTAGRYLSCFLVAITAFTSLPTVLAWVTYQQSGQYKRAVSSAMILGCGNVGGIIGSNIWLAREAPTFKTGVSISLAFLVLCGIASTGYYMGLRAENQLRDRGGRDYRLTEEADELDNMGDDHPSWRYTF</sequence>
<dbReference type="AlphaFoldDB" id="A0A9Q8VHI6"/>
<dbReference type="PROSITE" id="PS50850">
    <property type="entry name" value="MFS"/>
    <property type="match status" value="1"/>
</dbReference>
<dbReference type="OrthoDB" id="19923at2759"/>
<accession>A0A9Q8VHI6</accession>
<dbReference type="KEGG" id="ptkz:JDV02_010692"/>
<dbReference type="GeneID" id="72072635"/>
<evidence type="ECO:0000256" key="1">
    <source>
        <dbReference type="ARBA" id="ARBA00004141"/>
    </source>
</evidence>
<feature type="region of interest" description="Disordered" evidence="6">
    <location>
        <begin position="1"/>
        <end position="24"/>
    </location>
</feature>
<feature type="transmembrane region" description="Helical" evidence="7">
    <location>
        <begin position="316"/>
        <end position="335"/>
    </location>
</feature>